<dbReference type="InterPro" id="IPR039611">
    <property type="entry name" value="VQ_4/11/13/19/31/33"/>
</dbReference>
<evidence type="ECO:0000313" key="7">
    <source>
        <dbReference type="Proteomes" id="UP001055439"/>
    </source>
</evidence>
<dbReference type="PANTHER" id="PTHR33402">
    <property type="entry name" value="VQ MOTIF-CONTAINING PROTEIN 11-LIKE"/>
    <property type="match status" value="1"/>
</dbReference>
<dbReference type="InterPro" id="IPR008889">
    <property type="entry name" value="VQ"/>
</dbReference>
<keyword evidence="3" id="KW-0539">Nucleus</keyword>
<feature type="region of interest" description="Disordered" evidence="4">
    <location>
        <begin position="1"/>
        <end position="50"/>
    </location>
</feature>
<feature type="domain" description="VQ" evidence="5">
    <location>
        <begin position="57"/>
        <end position="81"/>
    </location>
</feature>
<protein>
    <submittedName>
        <fullName evidence="6">VQ motif</fullName>
    </submittedName>
</protein>
<dbReference type="EMBL" id="CP097511">
    <property type="protein sequence ID" value="URE43843.1"/>
    <property type="molecule type" value="Genomic_DNA"/>
</dbReference>
<dbReference type="OrthoDB" id="784396at2759"/>
<name>A0A9E7I722_9LILI</name>
<keyword evidence="2" id="KW-0597">Phosphoprotein</keyword>
<reference evidence="6" key="1">
    <citation type="submission" date="2022-05" db="EMBL/GenBank/DDBJ databases">
        <title>The Musa troglodytarum L. genome provides insights into the mechanism of non-climacteric behaviour and enrichment of carotenoids.</title>
        <authorList>
            <person name="Wang J."/>
        </authorList>
    </citation>
    <scope>NUCLEOTIDE SEQUENCE</scope>
    <source>
        <tissue evidence="6">Leaf</tissue>
    </source>
</reference>
<evidence type="ECO:0000313" key="6">
    <source>
        <dbReference type="EMBL" id="URE43843.1"/>
    </source>
</evidence>
<evidence type="ECO:0000256" key="4">
    <source>
        <dbReference type="SAM" id="MobiDB-lite"/>
    </source>
</evidence>
<feature type="compositionally biased region" description="Polar residues" evidence="4">
    <location>
        <begin position="230"/>
        <end position="242"/>
    </location>
</feature>
<evidence type="ECO:0000256" key="2">
    <source>
        <dbReference type="ARBA" id="ARBA00022553"/>
    </source>
</evidence>
<accession>A0A9E7I722</accession>
<comment type="subcellular location">
    <subcellularLocation>
        <location evidence="1">Nucleus</location>
    </subcellularLocation>
</comment>
<dbReference type="AlphaFoldDB" id="A0A9E7I722"/>
<feature type="compositionally biased region" description="Basic and acidic residues" evidence="4">
    <location>
        <begin position="1"/>
        <end position="11"/>
    </location>
</feature>
<organism evidence="6 7">
    <name type="scientific">Musa troglodytarum</name>
    <name type="common">fe'i banana</name>
    <dbReference type="NCBI Taxonomy" id="320322"/>
    <lineage>
        <taxon>Eukaryota</taxon>
        <taxon>Viridiplantae</taxon>
        <taxon>Streptophyta</taxon>
        <taxon>Embryophyta</taxon>
        <taxon>Tracheophyta</taxon>
        <taxon>Spermatophyta</taxon>
        <taxon>Magnoliopsida</taxon>
        <taxon>Liliopsida</taxon>
        <taxon>Zingiberales</taxon>
        <taxon>Musaceae</taxon>
        <taxon>Musa</taxon>
    </lineage>
</organism>
<sequence>MEIDPKPRDAAITRSRSNYGSTNGGAPAAEPPPSSPTAVPSLTPQPIPRACEANPCPTTFVHADASSFKQVVQMLTGSAETAAAAAAANSTAEKSSVAPATKVTGPKKAAFKLYERRSRVKNLKMIGPLIPTLLDSNPNSPVAGAAVSPRKLPEVPSPSTLDFPSLSLSPVTPLIPDPFERPPLRGTDSAKWAEDRAIAEKGFYLHPSQRTERRDGQPPRLLPLFPVTSPKASSNSSPATCN</sequence>
<dbReference type="PANTHER" id="PTHR33402:SF45">
    <property type="entry name" value="OS01G0201250 PROTEIN"/>
    <property type="match status" value="1"/>
</dbReference>
<feature type="region of interest" description="Disordered" evidence="4">
    <location>
        <begin position="203"/>
        <end position="242"/>
    </location>
</feature>
<dbReference type="Pfam" id="PF05678">
    <property type="entry name" value="VQ"/>
    <property type="match status" value="1"/>
</dbReference>
<evidence type="ECO:0000259" key="5">
    <source>
        <dbReference type="Pfam" id="PF05678"/>
    </source>
</evidence>
<evidence type="ECO:0000256" key="1">
    <source>
        <dbReference type="ARBA" id="ARBA00004123"/>
    </source>
</evidence>
<keyword evidence="7" id="KW-1185">Reference proteome</keyword>
<evidence type="ECO:0000256" key="3">
    <source>
        <dbReference type="ARBA" id="ARBA00023242"/>
    </source>
</evidence>
<proteinExistence type="predicted"/>
<dbReference type="GO" id="GO:0005634">
    <property type="term" value="C:nucleus"/>
    <property type="evidence" value="ECO:0007669"/>
    <property type="project" value="UniProtKB-SubCell"/>
</dbReference>
<gene>
    <name evidence="6" type="ORF">MUK42_14826</name>
</gene>
<dbReference type="Proteomes" id="UP001055439">
    <property type="component" value="Chromosome 9"/>
</dbReference>